<gene>
    <name evidence="2" type="ORF">GCM10017621_03820</name>
</gene>
<dbReference type="Gene3D" id="1.10.260.40">
    <property type="entry name" value="lambda repressor-like DNA-binding domains"/>
    <property type="match status" value="1"/>
</dbReference>
<dbReference type="InterPro" id="IPR010982">
    <property type="entry name" value="Lambda_DNA-bd_dom_sf"/>
</dbReference>
<evidence type="ECO:0000313" key="2">
    <source>
        <dbReference type="EMBL" id="GLK50874.1"/>
    </source>
</evidence>
<dbReference type="Proteomes" id="UP001143486">
    <property type="component" value="Unassembled WGS sequence"/>
</dbReference>
<proteinExistence type="predicted"/>
<dbReference type="InterPro" id="IPR017507">
    <property type="entry name" value="Tscrpt_reg_HipB-like"/>
</dbReference>
<dbReference type="SUPFAM" id="SSF47413">
    <property type="entry name" value="lambda repressor-like DNA-binding domains"/>
    <property type="match status" value="1"/>
</dbReference>
<keyword evidence="3" id="KW-1185">Reference proteome</keyword>
<name>A0A9W6IKD2_9PROT</name>
<dbReference type="RefSeq" id="WP_271185271.1">
    <property type="nucleotide sequence ID" value="NZ_BSFE01000001.1"/>
</dbReference>
<accession>A0A9W6IKD2</accession>
<dbReference type="PROSITE" id="PS50943">
    <property type="entry name" value="HTH_CROC1"/>
    <property type="match status" value="1"/>
</dbReference>
<dbReference type="CDD" id="cd00093">
    <property type="entry name" value="HTH_XRE"/>
    <property type="match status" value="1"/>
</dbReference>
<sequence>MTPTEIGALIRDTRKRQGLLQAELAAASGVGLRFLIELEAGKPTARIGKVLDVLAALGCKVQILTPEAG</sequence>
<dbReference type="AlphaFoldDB" id="A0A9W6IKD2"/>
<dbReference type="GO" id="GO:0003677">
    <property type="term" value="F:DNA binding"/>
    <property type="evidence" value="ECO:0007669"/>
    <property type="project" value="InterPro"/>
</dbReference>
<dbReference type="SMART" id="SM00530">
    <property type="entry name" value="HTH_XRE"/>
    <property type="match status" value="1"/>
</dbReference>
<dbReference type="InterPro" id="IPR001387">
    <property type="entry name" value="Cro/C1-type_HTH"/>
</dbReference>
<dbReference type="NCBIfam" id="TIGR03070">
    <property type="entry name" value="couple_hipB"/>
    <property type="match status" value="1"/>
</dbReference>
<dbReference type="EMBL" id="BSFE01000001">
    <property type="protein sequence ID" value="GLK50874.1"/>
    <property type="molecule type" value="Genomic_DNA"/>
</dbReference>
<organism evidence="2 3">
    <name type="scientific">Maricaulis virginensis</name>
    <dbReference type="NCBI Taxonomy" id="144022"/>
    <lineage>
        <taxon>Bacteria</taxon>
        <taxon>Pseudomonadati</taxon>
        <taxon>Pseudomonadota</taxon>
        <taxon>Alphaproteobacteria</taxon>
        <taxon>Maricaulales</taxon>
        <taxon>Maricaulaceae</taxon>
        <taxon>Maricaulis</taxon>
    </lineage>
</organism>
<reference evidence="2" key="2">
    <citation type="submission" date="2023-01" db="EMBL/GenBank/DDBJ databases">
        <authorList>
            <person name="Sun Q."/>
            <person name="Evtushenko L."/>
        </authorList>
    </citation>
    <scope>NUCLEOTIDE SEQUENCE</scope>
    <source>
        <strain evidence="2">VKM B-1513</strain>
    </source>
</reference>
<evidence type="ECO:0000259" key="1">
    <source>
        <dbReference type="PROSITE" id="PS50943"/>
    </source>
</evidence>
<evidence type="ECO:0000313" key="3">
    <source>
        <dbReference type="Proteomes" id="UP001143486"/>
    </source>
</evidence>
<reference evidence="2" key="1">
    <citation type="journal article" date="2014" name="Int. J. Syst. Evol. Microbiol.">
        <title>Complete genome sequence of Corynebacterium casei LMG S-19264T (=DSM 44701T), isolated from a smear-ripened cheese.</title>
        <authorList>
            <consortium name="US DOE Joint Genome Institute (JGI-PGF)"/>
            <person name="Walter F."/>
            <person name="Albersmeier A."/>
            <person name="Kalinowski J."/>
            <person name="Ruckert C."/>
        </authorList>
    </citation>
    <scope>NUCLEOTIDE SEQUENCE</scope>
    <source>
        <strain evidence="2">VKM B-1513</strain>
    </source>
</reference>
<feature type="domain" description="HTH cro/C1-type" evidence="1">
    <location>
        <begin position="10"/>
        <end position="64"/>
    </location>
</feature>
<comment type="caution">
    <text evidence="2">The sequence shown here is derived from an EMBL/GenBank/DDBJ whole genome shotgun (WGS) entry which is preliminary data.</text>
</comment>
<protein>
    <submittedName>
        <fullName evidence="2">HTH-type transcriptional regulator y4mF</fullName>
    </submittedName>
</protein>
<dbReference type="Pfam" id="PF01381">
    <property type="entry name" value="HTH_3"/>
    <property type="match status" value="1"/>
</dbReference>